<sequence>MTRNAAPQSTPLRHAADAMALPIRLDDEFVLRLPQDPDELTLAELDELRHWLEDTLRTDRRHYLVLGSCAQDCHETRSEALAHLTERLVALGVEPDTIRCTHDGLNLPRGVDATLHQQVVRLKAVEGAQMARASVQPISHLFLAA</sequence>
<accession>A0A643FC71</accession>
<evidence type="ECO:0000313" key="1">
    <source>
        <dbReference type="EMBL" id="KAB0583070.1"/>
    </source>
</evidence>
<gene>
    <name evidence="1" type="ORF">F7Q92_09350</name>
</gene>
<dbReference type="Proteomes" id="UP000430120">
    <property type="component" value="Unassembled WGS sequence"/>
</dbReference>
<organism evidence="1 2">
    <name type="scientific">Ideonella dechloratans</name>
    <dbReference type="NCBI Taxonomy" id="36863"/>
    <lineage>
        <taxon>Bacteria</taxon>
        <taxon>Pseudomonadati</taxon>
        <taxon>Pseudomonadota</taxon>
        <taxon>Betaproteobacteria</taxon>
        <taxon>Burkholderiales</taxon>
        <taxon>Sphaerotilaceae</taxon>
        <taxon>Ideonella</taxon>
    </lineage>
</organism>
<protein>
    <submittedName>
        <fullName evidence="1">Uncharacterized protein</fullName>
    </submittedName>
</protein>
<reference evidence="1 2" key="1">
    <citation type="submission" date="2019-09" db="EMBL/GenBank/DDBJ databases">
        <title>Draft genome sequences of 48 bacterial type strains from the CCUG.</title>
        <authorList>
            <person name="Tunovic T."/>
            <person name="Pineiro-Iglesias B."/>
            <person name="Unosson C."/>
            <person name="Inganas E."/>
            <person name="Ohlen M."/>
            <person name="Cardew S."/>
            <person name="Jensie-Markopoulos S."/>
            <person name="Salva-Serra F."/>
            <person name="Jaen-Luchoro D."/>
            <person name="Karlsson R."/>
            <person name="Svensson-Stadler L."/>
            <person name="Chun J."/>
            <person name="Moore E."/>
        </authorList>
    </citation>
    <scope>NUCLEOTIDE SEQUENCE [LARGE SCALE GENOMIC DNA]</scope>
    <source>
        <strain evidence="1 2">CCUG 30977</strain>
    </source>
</reference>
<keyword evidence="2" id="KW-1185">Reference proteome</keyword>
<dbReference type="OrthoDB" id="9826279at2"/>
<dbReference type="EMBL" id="VZPB01000018">
    <property type="protein sequence ID" value="KAB0583070.1"/>
    <property type="molecule type" value="Genomic_DNA"/>
</dbReference>
<evidence type="ECO:0000313" key="2">
    <source>
        <dbReference type="Proteomes" id="UP000430120"/>
    </source>
</evidence>
<comment type="caution">
    <text evidence="1">The sequence shown here is derived from an EMBL/GenBank/DDBJ whole genome shotgun (WGS) entry which is preliminary data.</text>
</comment>
<name>A0A643FC71_IDEDE</name>
<dbReference type="AlphaFoldDB" id="A0A643FC71"/>
<proteinExistence type="predicted"/>
<dbReference type="RefSeq" id="WP_151123884.1">
    <property type="nucleotide sequence ID" value="NZ_CP088081.1"/>
</dbReference>